<name>A0A7W3Y812_9LACO</name>
<dbReference type="Gene3D" id="1.10.1660.10">
    <property type="match status" value="1"/>
</dbReference>
<reference evidence="3 4" key="1">
    <citation type="submission" date="2020-07" db="EMBL/GenBank/DDBJ databases">
        <title>Description of Limosilactobacillus balticus sp. nov., Limosilactobacillus agrestis sp. nov., Limosilactobacillus albertensis sp. nov., Limosilactobacillus rudii sp. nov., Limosilactobacillus fastidiosus sp. nov., five novel Limosilactobacillus species isolated from the vertebrate gastrointestinal tract, and proposal of 6 subspecies of Limosilactobacillus reuteri adapted to the gastrointestinal tract of specific vertebrate hosts.</title>
        <authorList>
            <person name="Li F."/>
            <person name="Cheng C."/>
            <person name="Zheng J."/>
            <person name="Quevedo R.M."/>
            <person name="Li J."/>
            <person name="Roos S."/>
            <person name="Gaenzle M.G."/>
            <person name="Walter J."/>
        </authorList>
    </citation>
    <scope>NUCLEOTIDE SEQUENCE [LARGE SCALE GENOMIC DNA]</scope>
    <source>
        <strain evidence="3 4">RRLNB_1_1</strain>
    </source>
</reference>
<dbReference type="CDD" id="cd01109">
    <property type="entry name" value="HTH_YyaN"/>
    <property type="match status" value="1"/>
</dbReference>
<feature type="domain" description="HTH merR-type" evidence="2">
    <location>
        <begin position="1"/>
        <end position="71"/>
    </location>
</feature>
<evidence type="ECO:0000313" key="3">
    <source>
        <dbReference type="EMBL" id="MBB1068938.1"/>
    </source>
</evidence>
<dbReference type="GO" id="GO:0003700">
    <property type="term" value="F:DNA-binding transcription factor activity"/>
    <property type="evidence" value="ECO:0007669"/>
    <property type="project" value="InterPro"/>
</dbReference>
<dbReference type="PANTHER" id="PTHR30204:SF83">
    <property type="entry name" value="TRANSCRIPTIONAL REGULATOR, MERR FAMILY"/>
    <property type="match status" value="1"/>
</dbReference>
<dbReference type="EMBL" id="JACIVC010000043">
    <property type="protein sequence ID" value="MBB1068938.1"/>
    <property type="molecule type" value="Genomic_DNA"/>
</dbReference>
<organism evidence="3 4">
    <name type="scientific">Limosilactobacillus albertensis</name>
    <dbReference type="NCBI Taxonomy" id="2759752"/>
    <lineage>
        <taxon>Bacteria</taxon>
        <taxon>Bacillati</taxon>
        <taxon>Bacillota</taxon>
        <taxon>Bacilli</taxon>
        <taxon>Lactobacillales</taxon>
        <taxon>Lactobacillaceae</taxon>
        <taxon>Limosilactobacillus</taxon>
    </lineage>
</organism>
<gene>
    <name evidence="3" type="ORF">H5S40_01960</name>
</gene>
<evidence type="ECO:0000256" key="1">
    <source>
        <dbReference type="ARBA" id="ARBA00023125"/>
    </source>
</evidence>
<comment type="caution">
    <text evidence="3">The sequence shown here is derived from an EMBL/GenBank/DDBJ whole genome shotgun (WGS) entry which is preliminary data.</text>
</comment>
<dbReference type="InterPro" id="IPR000551">
    <property type="entry name" value="MerR-type_HTH_dom"/>
</dbReference>
<proteinExistence type="predicted"/>
<dbReference type="InterPro" id="IPR047057">
    <property type="entry name" value="MerR_fam"/>
</dbReference>
<dbReference type="SUPFAM" id="SSF46955">
    <property type="entry name" value="Putative DNA-binding domain"/>
    <property type="match status" value="1"/>
</dbReference>
<dbReference type="RefSeq" id="WP_182597654.1">
    <property type="nucleotide sequence ID" value="NZ_JACIVC010000043.1"/>
</dbReference>
<dbReference type="Proteomes" id="UP000518316">
    <property type="component" value="Unassembled WGS sequence"/>
</dbReference>
<dbReference type="Pfam" id="PF13411">
    <property type="entry name" value="MerR_1"/>
    <property type="match status" value="1"/>
</dbReference>
<dbReference type="AlphaFoldDB" id="A0A7W3Y812"/>
<evidence type="ECO:0000259" key="2">
    <source>
        <dbReference type="PROSITE" id="PS50937"/>
    </source>
</evidence>
<dbReference type="PANTHER" id="PTHR30204">
    <property type="entry name" value="REDOX-CYCLING DRUG-SENSING TRANSCRIPTIONAL ACTIVATOR SOXR"/>
    <property type="match status" value="1"/>
</dbReference>
<dbReference type="SMART" id="SM00422">
    <property type="entry name" value="HTH_MERR"/>
    <property type="match status" value="1"/>
</dbReference>
<dbReference type="InterPro" id="IPR009061">
    <property type="entry name" value="DNA-bd_dom_put_sf"/>
</dbReference>
<dbReference type="PROSITE" id="PS50937">
    <property type="entry name" value="HTH_MERR_2"/>
    <property type="match status" value="1"/>
</dbReference>
<keyword evidence="4" id="KW-1185">Reference proteome</keyword>
<protein>
    <submittedName>
        <fullName evidence="3">MerR family transcriptional regulator</fullName>
    </submittedName>
</protein>
<keyword evidence="1" id="KW-0238">DNA-binding</keyword>
<dbReference type="GO" id="GO:0003677">
    <property type="term" value="F:DNA binding"/>
    <property type="evidence" value="ECO:0007669"/>
    <property type="project" value="UniProtKB-KW"/>
</dbReference>
<accession>A0A7W3Y812</accession>
<sequence length="166" mass="19599">MRYLIGDVSKKTGIPASTLRYYDKHGLLPFVDRDKNGQRSFKDNDFNFLQVIQCMKQCGMSLKEIRGFICLCMTGDVTLKERYDILDKEETEVQRQIDVLQKQLAFLHYKMWYYKTSIQFGTEEIHMVNLPEGKKVDPQIHQKYLAAVQQCPNIDELIRFQNNYSK</sequence>
<evidence type="ECO:0000313" key="4">
    <source>
        <dbReference type="Proteomes" id="UP000518316"/>
    </source>
</evidence>